<dbReference type="InterPro" id="IPR058240">
    <property type="entry name" value="rSAM_sf"/>
</dbReference>
<evidence type="ECO:0000256" key="5">
    <source>
        <dbReference type="ARBA" id="ARBA00023014"/>
    </source>
</evidence>
<dbReference type="GO" id="GO:0046872">
    <property type="term" value="F:metal ion binding"/>
    <property type="evidence" value="ECO:0007669"/>
    <property type="project" value="UniProtKB-KW"/>
</dbReference>
<dbReference type="Gene3D" id="3.20.20.70">
    <property type="entry name" value="Aldolase class I"/>
    <property type="match status" value="1"/>
</dbReference>
<dbReference type="EMBL" id="QZKI01000124">
    <property type="protein sequence ID" value="RJP65651.1"/>
    <property type="molecule type" value="Genomic_DNA"/>
</dbReference>
<dbReference type="PROSITE" id="PS51918">
    <property type="entry name" value="RADICAL_SAM"/>
    <property type="match status" value="1"/>
</dbReference>
<comment type="caution">
    <text evidence="7">The sequence shown here is derived from an EMBL/GenBank/DDBJ whole genome shotgun (WGS) entry which is preliminary data.</text>
</comment>
<dbReference type="GO" id="GO:0051536">
    <property type="term" value="F:iron-sulfur cluster binding"/>
    <property type="evidence" value="ECO:0007669"/>
    <property type="project" value="UniProtKB-KW"/>
</dbReference>
<dbReference type="SFLD" id="SFLDS00029">
    <property type="entry name" value="Radical_SAM"/>
    <property type="match status" value="1"/>
</dbReference>
<name>A0A419EQV1_9BACT</name>
<evidence type="ECO:0000313" key="7">
    <source>
        <dbReference type="EMBL" id="RJP65651.1"/>
    </source>
</evidence>
<dbReference type="GO" id="GO:0003824">
    <property type="term" value="F:catalytic activity"/>
    <property type="evidence" value="ECO:0007669"/>
    <property type="project" value="InterPro"/>
</dbReference>
<organism evidence="7 8">
    <name type="scientific">Candidatus Abyssobacteria bacterium SURF_17</name>
    <dbReference type="NCBI Taxonomy" id="2093361"/>
    <lineage>
        <taxon>Bacteria</taxon>
        <taxon>Pseudomonadati</taxon>
        <taxon>Candidatus Hydrogenedentota</taxon>
        <taxon>Candidatus Abyssobacteria</taxon>
    </lineage>
</organism>
<dbReference type="PANTHER" id="PTHR11228:SF7">
    <property type="entry name" value="PQQA PEPTIDE CYCLASE"/>
    <property type="match status" value="1"/>
</dbReference>
<reference evidence="7 8" key="1">
    <citation type="journal article" date="2017" name="ISME J.">
        <title>Energy and carbon metabolisms in a deep terrestrial subsurface fluid microbial community.</title>
        <authorList>
            <person name="Momper L."/>
            <person name="Jungbluth S.P."/>
            <person name="Lee M.D."/>
            <person name="Amend J.P."/>
        </authorList>
    </citation>
    <scope>NUCLEOTIDE SEQUENCE [LARGE SCALE GENOMIC DNA]</scope>
    <source>
        <strain evidence="7">SURF_17</strain>
    </source>
</reference>
<dbReference type="AlphaFoldDB" id="A0A419EQV1"/>
<dbReference type="InterPro" id="IPR013785">
    <property type="entry name" value="Aldolase_TIM"/>
</dbReference>
<dbReference type="Pfam" id="PF04055">
    <property type="entry name" value="Radical_SAM"/>
    <property type="match status" value="1"/>
</dbReference>
<dbReference type="InterPro" id="IPR050377">
    <property type="entry name" value="Radical_SAM_PqqE_MftC-like"/>
</dbReference>
<feature type="domain" description="Radical SAM core" evidence="6">
    <location>
        <begin position="11"/>
        <end position="236"/>
    </location>
</feature>
<dbReference type="SFLD" id="SFLDG01067">
    <property type="entry name" value="SPASM/twitch_domain_containing"/>
    <property type="match status" value="1"/>
</dbReference>
<evidence type="ECO:0000256" key="2">
    <source>
        <dbReference type="ARBA" id="ARBA00022691"/>
    </source>
</evidence>
<evidence type="ECO:0000256" key="1">
    <source>
        <dbReference type="ARBA" id="ARBA00001966"/>
    </source>
</evidence>
<gene>
    <name evidence="7" type="ORF">C4532_17305</name>
</gene>
<dbReference type="Proteomes" id="UP000285961">
    <property type="component" value="Unassembled WGS sequence"/>
</dbReference>
<accession>A0A419EQV1</accession>
<evidence type="ECO:0000259" key="6">
    <source>
        <dbReference type="PROSITE" id="PS51918"/>
    </source>
</evidence>
<keyword evidence="5" id="KW-0411">Iron-sulfur</keyword>
<evidence type="ECO:0000256" key="3">
    <source>
        <dbReference type="ARBA" id="ARBA00022723"/>
    </source>
</evidence>
<dbReference type="InterPro" id="IPR007197">
    <property type="entry name" value="rSAM"/>
</dbReference>
<keyword evidence="2" id="KW-0949">S-adenosyl-L-methionine</keyword>
<comment type="cofactor">
    <cofactor evidence="1">
        <name>[4Fe-4S] cluster</name>
        <dbReference type="ChEBI" id="CHEBI:49883"/>
    </cofactor>
</comment>
<proteinExistence type="predicted"/>
<protein>
    <submittedName>
        <fullName evidence="7">Radical SAM protein</fullName>
    </submittedName>
</protein>
<dbReference type="CDD" id="cd01335">
    <property type="entry name" value="Radical_SAM"/>
    <property type="match status" value="1"/>
</dbReference>
<evidence type="ECO:0000256" key="4">
    <source>
        <dbReference type="ARBA" id="ARBA00023004"/>
    </source>
</evidence>
<sequence>MSAFREYLNLVRKGKLFQVIYHVTRKCNARCVSCFSWKRSSIDTPELSLAEVERITHSMPDFPWLLLSGGEPFLREDLPAVVSLFYKNSAVRHVTLPTNALMPDRIRSMTRELCASAREATVNLVISIDGLGSEHDRLRGCPGNFEALRETWEKVAELRQSLPNLSVKFHTVLSNQNYLHFDEIRDFVGGLKPDLHTFDFLRGTPADSSLTLPPEEKLPELSRKIKAVLRHYGGYERLRKHHSLLKTVYEAVVEDYYDQFLKVLREKRQIVPCVADRMTLVLGASGEVSLCEMLEPFASFRDFDYDFASLWDCEAGVRARSQVTAGRCYCYHPCYQTINVLFRPSAVARALFKRMARL</sequence>
<evidence type="ECO:0000313" key="8">
    <source>
        <dbReference type="Proteomes" id="UP000285961"/>
    </source>
</evidence>
<dbReference type="SUPFAM" id="SSF102114">
    <property type="entry name" value="Radical SAM enzymes"/>
    <property type="match status" value="1"/>
</dbReference>
<keyword evidence="3" id="KW-0479">Metal-binding</keyword>
<dbReference type="PANTHER" id="PTHR11228">
    <property type="entry name" value="RADICAL SAM DOMAIN PROTEIN"/>
    <property type="match status" value="1"/>
</dbReference>
<keyword evidence="4" id="KW-0408">Iron</keyword>